<evidence type="ECO:0000313" key="8">
    <source>
        <dbReference type="EMBL" id="CAE0436621.1"/>
    </source>
</evidence>
<dbReference type="PROSITE" id="PS50102">
    <property type="entry name" value="RRM"/>
    <property type="match status" value="2"/>
</dbReference>
<evidence type="ECO:0000256" key="2">
    <source>
        <dbReference type="ARBA" id="ARBA00022737"/>
    </source>
</evidence>
<keyword evidence="2" id="KW-0677">Repeat</keyword>
<dbReference type="EMBL" id="HBIN01009255">
    <property type="protein sequence ID" value="CAE0436621.1"/>
    <property type="molecule type" value="Transcribed_RNA"/>
</dbReference>
<evidence type="ECO:0000313" key="7">
    <source>
        <dbReference type="EMBL" id="CAE0436618.1"/>
    </source>
</evidence>
<organism evidence="8">
    <name type="scientific">Aplanochytrium stocchinoi</name>
    <dbReference type="NCBI Taxonomy" id="215587"/>
    <lineage>
        <taxon>Eukaryota</taxon>
        <taxon>Sar</taxon>
        <taxon>Stramenopiles</taxon>
        <taxon>Bigyra</taxon>
        <taxon>Labyrinthulomycetes</taxon>
        <taxon>Thraustochytrida</taxon>
        <taxon>Thraustochytriidae</taxon>
        <taxon>Aplanochytrium</taxon>
    </lineage>
</organism>
<dbReference type="Pfam" id="PF00076">
    <property type="entry name" value="RRM_1"/>
    <property type="match status" value="2"/>
</dbReference>
<evidence type="ECO:0000256" key="5">
    <source>
        <dbReference type="SAM" id="MobiDB-lite"/>
    </source>
</evidence>
<accession>A0A6S8BMF5</accession>
<name>A0A6S8BMF5_9STRA</name>
<gene>
    <name evidence="7" type="ORF">ASTO00021_LOCUS6877</name>
    <name evidence="8" type="ORF">ASTO00021_LOCUS6880</name>
</gene>
<dbReference type="GO" id="GO:0005634">
    <property type="term" value="C:nucleus"/>
    <property type="evidence" value="ECO:0007669"/>
    <property type="project" value="InterPro"/>
</dbReference>
<dbReference type="InterPro" id="IPR000504">
    <property type="entry name" value="RRM_dom"/>
</dbReference>
<protein>
    <recommendedName>
        <fullName evidence="6">RRM domain-containing protein</fullName>
    </recommendedName>
</protein>
<feature type="domain" description="RRM" evidence="6">
    <location>
        <begin position="139"/>
        <end position="222"/>
    </location>
</feature>
<feature type="region of interest" description="Disordered" evidence="5">
    <location>
        <begin position="237"/>
        <end position="269"/>
    </location>
</feature>
<dbReference type="GO" id="GO:0003723">
    <property type="term" value="F:RNA binding"/>
    <property type="evidence" value="ECO:0007669"/>
    <property type="project" value="UniProtKB-UniRule"/>
</dbReference>
<dbReference type="Pfam" id="PF15519">
    <property type="entry name" value="RBM39linker"/>
    <property type="match status" value="1"/>
</dbReference>
<dbReference type="Gene3D" id="3.30.70.330">
    <property type="match status" value="3"/>
</dbReference>
<dbReference type="InterPro" id="IPR035979">
    <property type="entry name" value="RBD_domain_sf"/>
</dbReference>
<keyword evidence="3 4" id="KW-0694">RNA-binding</keyword>
<keyword evidence="1" id="KW-0597">Phosphoprotein</keyword>
<proteinExistence type="predicted"/>
<dbReference type="InterPro" id="IPR029123">
    <property type="entry name" value="RBM39_linker"/>
</dbReference>
<evidence type="ECO:0000256" key="3">
    <source>
        <dbReference type="ARBA" id="ARBA00022884"/>
    </source>
</evidence>
<feature type="domain" description="RRM" evidence="6">
    <location>
        <begin position="272"/>
        <end position="347"/>
    </location>
</feature>
<dbReference type="AlphaFoldDB" id="A0A6S8BMF5"/>
<dbReference type="CDD" id="cd00590">
    <property type="entry name" value="RRM_SF"/>
    <property type="match status" value="1"/>
</dbReference>
<evidence type="ECO:0000256" key="4">
    <source>
        <dbReference type="PROSITE-ProRule" id="PRU00176"/>
    </source>
</evidence>
<feature type="compositionally biased region" description="Basic and acidic residues" evidence="5">
    <location>
        <begin position="7"/>
        <end position="27"/>
    </location>
</feature>
<dbReference type="InterPro" id="IPR012677">
    <property type="entry name" value="Nucleotide-bd_a/b_plait_sf"/>
</dbReference>
<dbReference type="PANTHER" id="PTHR48036">
    <property type="entry name" value="SPLICING FACTOR (PAD-1), PUTATIVE (AFU_ORTHOLOGUE AFUA_1G15810)-RELATED"/>
    <property type="match status" value="1"/>
</dbReference>
<evidence type="ECO:0000256" key="1">
    <source>
        <dbReference type="ARBA" id="ARBA00022553"/>
    </source>
</evidence>
<dbReference type="CDD" id="cd12285">
    <property type="entry name" value="RRM3_RBM39_like"/>
    <property type="match status" value="1"/>
</dbReference>
<dbReference type="SUPFAM" id="SSF54928">
    <property type="entry name" value="RNA-binding domain, RBD"/>
    <property type="match status" value="2"/>
</dbReference>
<dbReference type="InterPro" id="IPR006509">
    <property type="entry name" value="RBM39_SF"/>
</dbReference>
<feature type="region of interest" description="Disordered" evidence="5">
    <location>
        <begin position="1"/>
        <end position="115"/>
    </location>
</feature>
<feature type="compositionally biased region" description="Basic residues" evidence="5">
    <location>
        <begin position="73"/>
        <end position="107"/>
    </location>
</feature>
<feature type="compositionally biased region" description="Basic residues" evidence="5">
    <location>
        <begin position="55"/>
        <end position="65"/>
    </location>
</feature>
<dbReference type="EMBL" id="HBIN01009252">
    <property type="protein sequence ID" value="CAE0436618.1"/>
    <property type="molecule type" value="Transcribed_RNA"/>
</dbReference>
<feature type="compositionally biased region" description="Basic and acidic residues" evidence="5">
    <location>
        <begin position="350"/>
        <end position="371"/>
    </location>
</feature>
<reference evidence="8" key="1">
    <citation type="submission" date="2021-01" db="EMBL/GenBank/DDBJ databases">
        <authorList>
            <person name="Corre E."/>
            <person name="Pelletier E."/>
            <person name="Niang G."/>
            <person name="Scheremetjew M."/>
            <person name="Finn R."/>
            <person name="Kale V."/>
            <person name="Holt S."/>
            <person name="Cochrane G."/>
            <person name="Meng A."/>
            <person name="Brown T."/>
            <person name="Cohen L."/>
        </authorList>
    </citation>
    <scope>NUCLEOTIDE SEQUENCE</scope>
    <source>
        <strain evidence="8">GSBS06</strain>
    </source>
</reference>
<feature type="region of interest" description="Disordered" evidence="5">
    <location>
        <begin position="343"/>
        <end position="371"/>
    </location>
</feature>
<sequence length="551" mass="62394">MSSSASGKDKPEGDHDDASSKISDKKITHSRSRSLGTEKDRRKRSRSGSRDRSRDRRRRRSHSRSRSRDRGRERRHRSRSRDHSRSRSRKKHKKKHKKKKKRSKRSRSASIVSINSEEGLTREQVQQKRDLEALTRDARTVFLSQLQVKVTESDIKHFFKSVCSVKDVVLIRDRFTNRSKGFGYVEVKTLEDVPKALMLAGQKFVFRNGKQGFPVMVKASEAEKNFTHNMEKKALESSLTVAQQNAYQSEGPPDPRQSSRNEGPPEDEDYEDRLEITRLHPNIGEGEIKELCSAFGTVQAVRISKDAYGDNVAEVHFELADDAKKALSELDGMDLAARKLRVRKKRKPREKVTPSEKFGSLKDDHRQGTHQYGKDVKMDAYTWRLEADDQSSGRQGGGGVALNSTTRTALMAKLAGGVGGDMVAEQQQRSANYVAAAANVPKDTGPGRIQGAASRYLLIKNMFNPAEETEPDWVDAVREDTEMECGKFGRVVHCAVDQYSAGHVYIMFESIQAGVDASHALHGRWFAKRMVQVEYLKRDAYELKYPNVKNL</sequence>
<evidence type="ECO:0000259" key="6">
    <source>
        <dbReference type="PROSITE" id="PS50102"/>
    </source>
</evidence>
<feature type="compositionally biased region" description="Polar residues" evidence="5">
    <location>
        <begin position="237"/>
        <end position="248"/>
    </location>
</feature>
<dbReference type="GO" id="GO:0006397">
    <property type="term" value="P:mRNA processing"/>
    <property type="evidence" value="ECO:0007669"/>
    <property type="project" value="InterPro"/>
</dbReference>
<dbReference type="SMART" id="SM00360">
    <property type="entry name" value="RRM"/>
    <property type="match status" value="3"/>
</dbReference>